<protein>
    <submittedName>
        <fullName evidence="1">Uncharacterized protein</fullName>
    </submittedName>
</protein>
<dbReference type="EMBL" id="QGKY02000094">
    <property type="protein sequence ID" value="KAF2604486.1"/>
    <property type="molecule type" value="Genomic_DNA"/>
</dbReference>
<reference evidence="1" key="1">
    <citation type="submission" date="2019-12" db="EMBL/GenBank/DDBJ databases">
        <title>Genome sequencing and annotation of Brassica cretica.</title>
        <authorList>
            <person name="Studholme D.J."/>
            <person name="Sarris P.F."/>
        </authorList>
    </citation>
    <scope>NUCLEOTIDE SEQUENCE</scope>
    <source>
        <strain evidence="1">PFS-102/07</strain>
        <tissue evidence="1">Leaf</tissue>
    </source>
</reference>
<gene>
    <name evidence="1" type="ORF">F2Q70_00025201</name>
</gene>
<name>A0A8S9LGP7_BRACR</name>
<evidence type="ECO:0000313" key="1">
    <source>
        <dbReference type="EMBL" id="KAF2604486.1"/>
    </source>
</evidence>
<organism evidence="1">
    <name type="scientific">Brassica cretica</name>
    <name type="common">Mustard</name>
    <dbReference type="NCBI Taxonomy" id="69181"/>
    <lineage>
        <taxon>Eukaryota</taxon>
        <taxon>Viridiplantae</taxon>
        <taxon>Streptophyta</taxon>
        <taxon>Embryophyta</taxon>
        <taxon>Tracheophyta</taxon>
        <taxon>Spermatophyta</taxon>
        <taxon>Magnoliopsida</taxon>
        <taxon>eudicotyledons</taxon>
        <taxon>Gunneridae</taxon>
        <taxon>Pentapetalae</taxon>
        <taxon>rosids</taxon>
        <taxon>malvids</taxon>
        <taxon>Brassicales</taxon>
        <taxon>Brassicaceae</taxon>
        <taxon>Brassiceae</taxon>
        <taxon>Brassica</taxon>
    </lineage>
</organism>
<accession>A0A8S9LGP7</accession>
<sequence>MRIQTRTQRRTFLRPCRLLRSEWRVGLSSVATANFGSHSLALEGGGIQISLTLSHLIKTMSGNTKDRIAVRNNVGKTTPAATAPMANDYANAIVP</sequence>
<proteinExistence type="predicted"/>
<comment type="caution">
    <text evidence="1">The sequence shown here is derived from an EMBL/GenBank/DDBJ whole genome shotgun (WGS) entry which is preliminary data.</text>
</comment>
<dbReference type="AlphaFoldDB" id="A0A8S9LGP7"/>